<evidence type="ECO:0000256" key="2">
    <source>
        <dbReference type="ARBA" id="ARBA00022473"/>
    </source>
</evidence>
<dbReference type="GO" id="GO:0051302">
    <property type="term" value="P:regulation of cell division"/>
    <property type="evidence" value="ECO:0007669"/>
    <property type="project" value="UniProtKB-ARBA"/>
</dbReference>
<dbReference type="AlphaFoldDB" id="A0A9D5HBL1"/>
<feature type="region of interest" description="Disordered" evidence="9">
    <location>
        <begin position="174"/>
        <end position="219"/>
    </location>
</feature>
<protein>
    <recommendedName>
        <fullName evidence="10">SOSEKI DIX-like domain-containing protein</fullName>
    </recommendedName>
</protein>
<dbReference type="PIRSF" id="PIRSF031043">
    <property type="entry name" value="UCP031043"/>
    <property type="match status" value="1"/>
</dbReference>
<evidence type="ECO:0000256" key="3">
    <source>
        <dbReference type="ARBA" id="ARBA00022475"/>
    </source>
</evidence>
<feature type="domain" description="SOSEKI DIX-like" evidence="10">
    <location>
        <begin position="32"/>
        <end position="120"/>
    </location>
</feature>
<evidence type="ECO:0000256" key="1">
    <source>
        <dbReference type="ARBA" id="ARBA00004413"/>
    </source>
</evidence>
<dbReference type="GO" id="GO:0051258">
    <property type="term" value="P:protein polymerization"/>
    <property type="evidence" value="ECO:0007669"/>
    <property type="project" value="UniProtKB-ARBA"/>
</dbReference>
<dbReference type="InterPro" id="IPR048351">
    <property type="entry name" value="SOK_DIX"/>
</dbReference>
<dbReference type="GO" id="GO:2000067">
    <property type="term" value="P:regulation of root morphogenesis"/>
    <property type="evidence" value="ECO:0007669"/>
    <property type="project" value="UniProtKB-ARBA"/>
</dbReference>
<reference evidence="11" key="1">
    <citation type="submission" date="2021-03" db="EMBL/GenBank/DDBJ databases">
        <authorList>
            <person name="Li Z."/>
            <person name="Yang C."/>
        </authorList>
    </citation>
    <scope>NUCLEOTIDE SEQUENCE</scope>
    <source>
        <strain evidence="11">Dzin_1.0</strain>
        <tissue evidence="11">Leaf</tissue>
    </source>
</reference>
<evidence type="ECO:0000313" key="11">
    <source>
        <dbReference type="EMBL" id="KAJ0970203.1"/>
    </source>
</evidence>
<gene>
    <name evidence="11" type="ORF">J5N97_023080</name>
</gene>
<feature type="region of interest" description="Disordered" evidence="9">
    <location>
        <begin position="395"/>
        <end position="449"/>
    </location>
</feature>
<evidence type="ECO:0000256" key="5">
    <source>
        <dbReference type="ARBA" id="ARBA00023136"/>
    </source>
</evidence>
<name>A0A9D5HBL1_9LILI</name>
<evidence type="ECO:0000259" key="10">
    <source>
        <dbReference type="Pfam" id="PF06136"/>
    </source>
</evidence>
<keyword evidence="2" id="KW-0217">Developmental protein</keyword>
<proteinExistence type="inferred from homology"/>
<accession>A0A9D5HBL1</accession>
<comment type="subcellular location">
    <subcellularLocation>
        <location evidence="1">Cell membrane</location>
        <topology evidence="1">Peripheral membrane protein</topology>
        <orientation evidence="1">Cytoplasmic side</orientation>
    </subcellularLocation>
</comment>
<feature type="compositionally biased region" description="Polar residues" evidence="9">
    <location>
        <begin position="414"/>
        <end position="437"/>
    </location>
</feature>
<keyword evidence="5" id="KW-0472">Membrane</keyword>
<feature type="compositionally biased region" description="Basic and acidic residues" evidence="9">
    <location>
        <begin position="205"/>
        <end position="219"/>
    </location>
</feature>
<dbReference type="Proteomes" id="UP001085076">
    <property type="component" value="Miscellaneous, Linkage group lg06"/>
</dbReference>
<evidence type="ECO:0000256" key="4">
    <source>
        <dbReference type="ARBA" id="ARBA00022618"/>
    </source>
</evidence>
<dbReference type="OrthoDB" id="1280899at2759"/>
<keyword evidence="3" id="KW-1003">Cell membrane</keyword>
<keyword evidence="12" id="KW-1185">Reference proteome</keyword>
<feature type="compositionally biased region" description="Basic and acidic residues" evidence="9">
    <location>
        <begin position="120"/>
        <end position="132"/>
    </location>
</feature>
<dbReference type="GO" id="GO:0051301">
    <property type="term" value="P:cell division"/>
    <property type="evidence" value="ECO:0007669"/>
    <property type="project" value="UniProtKB-KW"/>
</dbReference>
<dbReference type="EMBL" id="JAGGNH010000006">
    <property type="protein sequence ID" value="KAJ0970203.1"/>
    <property type="molecule type" value="Genomic_DNA"/>
</dbReference>
<sequence>MPTMRKYPPQASQERSRTWTEPRAKLQHRGKVPVVYYLCRNRHLEHPHFIEVPLSSSDGLYLKDVIDRLNVLRGRGMAGMYAWSCKRSYKTGFVWHDLGEDDLVVPAGGNEYVLKGSEILDRSHDSDRKNAELKSPPPLRSPPPHSSSSSGTGCSEGSAGSPVEFRVCKPSSALDAATQTDEARRKETCVRGVSTDDGSVDLDSDESRRDRNVKQKQSSEIEMEDNISSVSPGGKIETLESLIRAEVKMNSFRISEGDRMLVSTKTRLKASNLLMQLITCGSISVKDHHSRFSHMKFTPTVLRDSVMLRELDCLSDNPRLMGLRLEDKEYFSGSLIETNRHREEAVAEMPTLKRSSSFNADRSGISPDLKGKELMVESSRSKCLPKPIKIMSHKRSPMSEVARMSSAILDSEKSSPLCSSRGESNRITDASSSQKGSSMRIESFKIEES</sequence>
<organism evidence="11 12">
    <name type="scientific">Dioscorea zingiberensis</name>
    <dbReference type="NCBI Taxonomy" id="325984"/>
    <lineage>
        <taxon>Eukaryota</taxon>
        <taxon>Viridiplantae</taxon>
        <taxon>Streptophyta</taxon>
        <taxon>Embryophyta</taxon>
        <taxon>Tracheophyta</taxon>
        <taxon>Spermatophyta</taxon>
        <taxon>Magnoliopsida</taxon>
        <taxon>Liliopsida</taxon>
        <taxon>Dioscoreales</taxon>
        <taxon>Dioscoreaceae</taxon>
        <taxon>Dioscorea</taxon>
    </lineage>
</organism>
<feature type="compositionally biased region" description="Pro residues" evidence="9">
    <location>
        <begin position="135"/>
        <end position="145"/>
    </location>
</feature>
<dbReference type="PANTHER" id="PTHR31083">
    <property type="entry name" value="UPSTREAM OF FLC PROTEIN (DUF966)"/>
    <property type="match status" value="1"/>
</dbReference>
<evidence type="ECO:0000313" key="12">
    <source>
        <dbReference type="Proteomes" id="UP001085076"/>
    </source>
</evidence>
<comment type="similarity">
    <text evidence="7">Belongs to the SOSEKI family.</text>
</comment>
<feature type="compositionally biased region" description="Low complexity" evidence="9">
    <location>
        <begin position="146"/>
        <end position="161"/>
    </location>
</feature>
<reference evidence="11" key="2">
    <citation type="journal article" date="2022" name="Hortic Res">
        <title>The genome of Dioscorea zingiberensis sheds light on the biosynthesis, origin and evolution of the medicinally important diosgenin saponins.</title>
        <authorList>
            <person name="Li Y."/>
            <person name="Tan C."/>
            <person name="Li Z."/>
            <person name="Guo J."/>
            <person name="Li S."/>
            <person name="Chen X."/>
            <person name="Wang C."/>
            <person name="Dai X."/>
            <person name="Yang H."/>
            <person name="Song W."/>
            <person name="Hou L."/>
            <person name="Xu J."/>
            <person name="Tong Z."/>
            <person name="Xu A."/>
            <person name="Yuan X."/>
            <person name="Wang W."/>
            <person name="Yang Q."/>
            <person name="Chen L."/>
            <person name="Sun Z."/>
            <person name="Wang K."/>
            <person name="Pan B."/>
            <person name="Chen J."/>
            <person name="Bao Y."/>
            <person name="Liu F."/>
            <person name="Qi X."/>
            <person name="Gang D.R."/>
            <person name="Wen J."/>
            <person name="Li J."/>
        </authorList>
    </citation>
    <scope>NUCLEOTIDE SEQUENCE</scope>
    <source>
        <strain evidence="11">Dzin_1.0</strain>
    </source>
</reference>
<evidence type="ECO:0000256" key="8">
    <source>
        <dbReference type="ARBA" id="ARBA00046534"/>
    </source>
</evidence>
<feature type="region of interest" description="Disordered" evidence="9">
    <location>
        <begin position="120"/>
        <end position="161"/>
    </location>
</feature>
<dbReference type="Pfam" id="PF06136">
    <property type="entry name" value="SOK"/>
    <property type="match status" value="1"/>
</dbReference>
<evidence type="ECO:0000256" key="6">
    <source>
        <dbReference type="ARBA" id="ARBA00023306"/>
    </source>
</evidence>
<comment type="subunit">
    <text evidence="8">Homodimer. Forms long polymer filaments with other SOKs proteins polymers (e.g. SOK1, SOK2, SOK3 and SOK4) crucial for polar localization and biological activity. Binds to ANGUSTIFOLIA (AN).</text>
</comment>
<evidence type="ECO:0000256" key="7">
    <source>
        <dbReference type="ARBA" id="ARBA00024211"/>
    </source>
</evidence>
<keyword evidence="4" id="KW-0132">Cell division</keyword>
<dbReference type="GO" id="GO:0005886">
    <property type="term" value="C:plasma membrane"/>
    <property type="evidence" value="ECO:0007669"/>
    <property type="project" value="UniProtKB-SubCell"/>
</dbReference>
<dbReference type="GO" id="GO:0090708">
    <property type="term" value="P:specification of plant organ axis polarity"/>
    <property type="evidence" value="ECO:0007669"/>
    <property type="project" value="UniProtKB-ARBA"/>
</dbReference>
<dbReference type="InterPro" id="IPR021182">
    <property type="entry name" value="SOK_magnoliopsida"/>
</dbReference>
<evidence type="ECO:0000256" key="9">
    <source>
        <dbReference type="SAM" id="MobiDB-lite"/>
    </source>
</evidence>
<dbReference type="InterPro" id="IPR010369">
    <property type="entry name" value="SOK"/>
</dbReference>
<keyword evidence="6" id="KW-0131">Cell cycle</keyword>
<comment type="caution">
    <text evidence="11">The sequence shown here is derived from an EMBL/GenBank/DDBJ whole genome shotgun (WGS) entry which is preliminary data.</text>
</comment>
<dbReference type="PANTHER" id="PTHR31083:SF6">
    <property type="entry name" value="PROTEIN SOSEKI 3"/>
    <property type="match status" value="1"/>
</dbReference>
<feature type="region of interest" description="Disordered" evidence="9">
    <location>
        <begin position="1"/>
        <end position="21"/>
    </location>
</feature>